<dbReference type="Gene3D" id="3.40.50.150">
    <property type="entry name" value="Vaccinia Virus protein VP39"/>
    <property type="match status" value="1"/>
</dbReference>
<dbReference type="EMBL" id="SNZE01000014">
    <property type="protein sequence ID" value="TDR31005.1"/>
    <property type="molecule type" value="Genomic_DNA"/>
</dbReference>
<evidence type="ECO:0000313" key="2">
    <source>
        <dbReference type="Proteomes" id="UP000294480"/>
    </source>
</evidence>
<organism evidence="1 2">
    <name type="scientific">Hydromonas duriensis</name>
    <dbReference type="NCBI Taxonomy" id="1527608"/>
    <lineage>
        <taxon>Bacteria</taxon>
        <taxon>Pseudomonadati</taxon>
        <taxon>Pseudomonadota</taxon>
        <taxon>Betaproteobacteria</taxon>
        <taxon>Burkholderiales</taxon>
        <taxon>Burkholderiaceae</taxon>
        <taxon>Hydromonas</taxon>
    </lineage>
</organism>
<keyword evidence="2" id="KW-1185">Reference proteome</keyword>
<dbReference type="RefSeq" id="WP_133620600.1">
    <property type="nucleotide sequence ID" value="NZ_SNZE01000014.1"/>
</dbReference>
<dbReference type="OrthoDB" id="9007998at2"/>
<reference evidence="1 2" key="1">
    <citation type="submission" date="2019-03" db="EMBL/GenBank/DDBJ databases">
        <title>Genomic Encyclopedia of Type Strains, Phase IV (KMG-IV): sequencing the most valuable type-strain genomes for metagenomic binning, comparative biology and taxonomic classification.</title>
        <authorList>
            <person name="Goeker M."/>
        </authorList>
    </citation>
    <scope>NUCLEOTIDE SEQUENCE [LARGE SCALE GENOMIC DNA]</scope>
    <source>
        <strain evidence="1 2">DSM 102852</strain>
    </source>
</reference>
<dbReference type="GO" id="GO:0008168">
    <property type="term" value="F:methyltransferase activity"/>
    <property type="evidence" value="ECO:0007669"/>
    <property type="project" value="UniProtKB-KW"/>
</dbReference>
<keyword evidence="1" id="KW-0808">Transferase</keyword>
<dbReference type="SUPFAM" id="SSF53335">
    <property type="entry name" value="S-adenosyl-L-methionine-dependent methyltransferases"/>
    <property type="match status" value="1"/>
</dbReference>
<sequence length="197" mass="23090">MDIPRKLQIGSGNKYNEEFFNVDINKSRKVDMILDIAAPLPTEPVVTERFGEVTLKHGMFDYVLCEHVLEHIPNLVAAMTNMLNLLSDGGIIEIEVPYDLSYGAWMDPTHVRAFNELSWDYYCDSAWYLNWRTHRFDIVDLAYFIDSAYGKSMFEHHGQNWDAVRPMPRVIERIRVKMKKRPYTEEELKANQERAVD</sequence>
<accession>A0A4V3DJU9</accession>
<gene>
    <name evidence="1" type="ORF">DFR44_11442</name>
</gene>
<protein>
    <submittedName>
        <fullName evidence="1">Methyltransferase family protein</fullName>
    </submittedName>
</protein>
<dbReference type="Proteomes" id="UP000294480">
    <property type="component" value="Unassembled WGS sequence"/>
</dbReference>
<evidence type="ECO:0000313" key="1">
    <source>
        <dbReference type="EMBL" id="TDR31005.1"/>
    </source>
</evidence>
<comment type="caution">
    <text evidence="1">The sequence shown here is derived from an EMBL/GenBank/DDBJ whole genome shotgun (WGS) entry which is preliminary data.</text>
</comment>
<dbReference type="GO" id="GO:0032259">
    <property type="term" value="P:methylation"/>
    <property type="evidence" value="ECO:0007669"/>
    <property type="project" value="UniProtKB-KW"/>
</dbReference>
<dbReference type="Pfam" id="PF13489">
    <property type="entry name" value="Methyltransf_23"/>
    <property type="match status" value="1"/>
</dbReference>
<dbReference type="AlphaFoldDB" id="A0A4V3DJU9"/>
<dbReference type="InterPro" id="IPR029063">
    <property type="entry name" value="SAM-dependent_MTases_sf"/>
</dbReference>
<name>A0A4V3DJU9_9BURK</name>
<keyword evidence="1" id="KW-0489">Methyltransferase</keyword>
<proteinExistence type="predicted"/>